<dbReference type="GO" id="GO:0022857">
    <property type="term" value="F:transmembrane transporter activity"/>
    <property type="evidence" value="ECO:0007669"/>
    <property type="project" value="InterPro"/>
</dbReference>
<dbReference type="InterPro" id="IPR043429">
    <property type="entry name" value="ArtM/GltK/GlnP/TcyL/YhdX-like"/>
</dbReference>
<comment type="caution">
    <text evidence="11">The sequence shown here is derived from an EMBL/GenBank/DDBJ whole genome shotgun (WGS) entry which is preliminary data.</text>
</comment>
<evidence type="ECO:0000256" key="6">
    <source>
        <dbReference type="ARBA" id="ARBA00022970"/>
    </source>
</evidence>
<evidence type="ECO:0000256" key="5">
    <source>
        <dbReference type="ARBA" id="ARBA00022692"/>
    </source>
</evidence>
<dbReference type="PANTHER" id="PTHR30614:SF0">
    <property type="entry name" value="L-CYSTINE TRANSPORT SYSTEM PERMEASE PROTEIN TCYL"/>
    <property type="match status" value="1"/>
</dbReference>
<dbReference type="NCBIfam" id="TIGR03003">
    <property type="entry name" value="ectoine_ehuD"/>
    <property type="match status" value="1"/>
</dbReference>
<evidence type="ECO:0000256" key="9">
    <source>
        <dbReference type="RuleBase" id="RU363032"/>
    </source>
</evidence>
<accession>A0A101KLR5</accession>
<dbReference type="CDD" id="cd06261">
    <property type="entry name" value="TM_PBP2"/>
    <property type="match status" value="1"/>
</dbReference>
<gene>
    <name evidence="11" type="ORF">AU467_34150</name>
</gene>
<dbReference type="AlphaFoldDB" id="A0A101KLR5"/>
<sequence length="222" mass="24861">MKIWDWSYVWEALPYLSRGAMVTVQATVLAFAIALVLGLAIALIRQSPNRYVSTAMAEMVEFIRSTPVLLQVFFVYYVGPQFGIVIPAWTAGIGMLGIHYAAYCSEVYRAGILAVEEGQWEACIALNLSRTRTWRAIILPQAIPPVVPALGNYFIGMFKETPILAAIAILEMLQQAKNFGSEHYRYIEPIVMAGFFFLVFSLVASAIVQSVSVWLNRLYHLE</sequence>
<comment type="similarity">
    <text evidence="2">Belongs to the binding-protein-dependent transport system permease family. HisMQ subfamily.</text>
</comment>
<dbReference type="Gene3D" id="1.10.3720.10">
    <property type="entry name" value="MetI-like"/>
    <property type="match status" value="1"/>
</dbReference>
<feature type="domain" description="ABC transmembrane type-1" evidence="10">
    <location>
        <begin position="20"/>
        <end position="208"/>
    </location>
</feature>
<comment type="subcellular location">
    <subcellularLocation>
        <location evidence="1">Cell inner membrane</location>
        <topology evidence="1">Multi-pass membrane protein</topology>
    </subcellularLocation>
    <subcellularLocation>
        <location evidence="9">Cell membrane</location>
        <topology evidence="9">Multi-pass membrane protein</topology>
    </subcellularLocation>
</comment>
<dbReference type="InterPro" id="IPR000515">
    <property type="entry name" value="MetI-like"/>
</dbReference>
<keyword evidence="3 9" id="KW-0813">Transport</keyword>
<dbReference type="InterPro" id="IPR035906">
    <property type="entry name" value="MetI-like_sf"/>
</dbReference>
<keyword evidence="7 9" id="KW-1133">Transmembrane helix</keyword>
<reference evidence="11 12" key="1">
    <citation type="submission" date="2015-12" db="EMBL/GenBank/DDBJ databases">
        <title>Draft genome sequence of Mesorhizobium sp. UFLA 01-765, a multitolerant efficient symbiont and plant-growth promoting strain isolated from Zn-mining soil using Leucaena leucocephala as a trap plant.</title>
        <authorList>
            <person name="Rangel W.M."/>
            <person name="Thijs S."/>
            <person name="Longatti S.M."/>
            <person name="Moreira F.M."/>
            <person name="Weyens N."/>
            <person name="Vangronsveld J."/>
            <person name="Van Hamme J.D."/>
            <person name="Bottos E.M."/>
            <person name="Rineau F."/>
        </authorList>
    </citation>
    <scope>NUCLEOTIDE SEQUENCE [LARGE SCALE GENOMIC DNA]</scope>
    <source>
        <strain evidence="11 12">UFLA 01-765</strain>
    </source>
</reference>
<feature type="transmembrane region" description="Helical" evidence="9">
    <location>
        <begin position="190"/>
        <end position="215"/>
    </location>
</feature>
<evidence type="ECO:0000313" key="11">
    <source>
        <dbReference type="EMBL" id="KUM23156.1"/>
    </source>
</evidence>
<evidence type="ECO:0000256" key="2">
    <source>
        <dbReference type="ARBA" id="ARBA00010072"/>
    </source>
</evidence>
<dbReference type="Proteomes" id="UP000053176">
    <property type="component" value="Unassembled WGS sequence"/>
</dbReference>
<evidence type="ECO:0000256" key="7">
    <source>
        <dbReference type="ARBA" id="ARBA00022989"/>
    </source>
</evidence>
<keyword evidence="8 9" id="KW-0472">Membrane</keyword>
<evidence type="ECO:0000256" key="3">
    <source>
        <dbReference type="ARBA" id="ARBA00022448"/>
    </source>
</evidence>
<dbReference type="SUPFAM" id="SSF161098">
    <property type="entry name" value="MetI-like"/>
    <property type="match status" value="1"/>
</dbReference>
<evidence type="ECO:0000256" key="1">
    <source>
        <dbReference type="ARBA" id="ARBA00004429"/>
    </source>
</evidence>
<dbReference type="Pfam" id="PF00528">
    <property type="entry name" value="BPD_transp_1"/>
    <property type="match status" value="1"/>
</dbReference>
<dbReference type="PROSITE" id="PS50928">
    <property type="entry name" value="ABC_TM1"/>
    <property type="match status" value="1"/>
</dbReference>
<keyword evidence="6" id="KW-0029">Amino-acid transport</keyword>
<protein>
    <submittedName>
        <fullName evidence="11">Ectoine/hydroxyectoine ABC transporter permease subunit EhuD</fullName>
    </submittedName>
</protein>
<dbReference type="OrthoDB" id="9814550at2"/>
<dbReference type="NCBIfam" id="TIGR01726">
    <property type="entry name" value="HEQRo_perm_3TM"/>
    <property type="match status" value="1"/>
</dbReference>
<dbReference type="InterPro" id="IPR010065">
    <property type="entry name" value="AA_ABC_transptr_permease_3TM"/>
</dbReference>
<keyword evidence="4" id="KW-1003">Cell membrane</keyword>
<organism evidence="11 12">
    <name type="scientific">Rhizobium loti</name>
    <name type="common">Mesorhizobium loti</name>
    <dbReference type="NCBI Taxonomy" id="381"/>
    <lineage>
        <taxon>Bacteria</taxon>
        <taxon>Pseudomonadati</taxon>
        <taxon>Pseudomonadota</taxon>
        <taxon>Alphaproteobacteria</taxon>
        <taxon>Hyphomicrobiales</taxon>
        <taxon>Phyllobacteriaceae</taxon>
        <taxon>Mesorhizobium</taxon>
    </lineage>
</organism>
<evidence type="ECO:0000313" key="12">
    <source>
        <dbReference type="Proteomes" id="UP000053176"/>
    </source>
</evidence>
<dbReference type="InterPro" id="IPR014341">
    <property type="entry name" value="Ectoine_EhuD"/>
</dbReference>
<dbReference type="EMBL" id="LPWA01000179">
    <property type="protein sequence ID" value="KUM23156.1"/>
    <property type="molecule type" value="Genomic_DNA"/>
</dbReference>
<dbReference type="GO" id="GO:0043190">
    <property type="term" value="C:ATP-binding cassette (ABC) transporter complex"/>
    <property type="evidence" value="ECO:0007669"/>
    <property type="project" value="InterPro"/>
</dbReference>
<feature type="transmembrane region" description="Helical" evidence="9">
    <location>
        <begin position="20"/>
        <end position="44"/>
    </location>
</feature>
<evidence type="ECO:0000256" key="8">
    <source>
        <dbReference type="ARBA" id="ARBA00023136"/>
    </source>
</evidence>
<evidence type="ECO:0000256" key="4">
    <source>
        <dbReference type="ARBA" id="ARBA00022475"/>
    </source>
</evidence>
<proteinExistence type="inferred from homology"/>
<dbReference type="PANTHER" id="PTHR30614">
    <property type="entry name" value="MEMBRANE COMPONENT OF AMINO ACID ABC TRANSPORTER"/>
    <property type="match status" value="1"/>
</dbReference>
<evidence type="ECO:0000259" key="10">
    <source>
        <dbReference type="PROSITE" id="PS50928"/>
    </source>
</evidence>
<dbReference type="GO" id="GO:0006865">
    <property type="term" value="P:amino acid transport"/>
    <property type="evidence" value="ECO:0007669"/>
    <property type="project" value="UniProtKB-KW"/>
</dbReference>
<name>A0A101KLR5_RHILI</name>
<keyword evidence="5 9" id="KW-0812">Transmembrane</keyword>